<sequence length="126" mass="15096">MKSIIFTMIWTILLISLGLFVSFKAEDFSDKYVESLNKLEVYVKNEDWQTCDKLNNELKKNFKKDSRHWFKFLNHCHLGDIELSFNILSDGIYLKDIGTCLEEIENIKIYLHRMIESERYNLDHIL</sequence>
<dbReference type="InterPro" id="IPR025373">
    <property type="entry name" value="DUF4363"/>
</dbReference>
<gene>
    <name evidence="1" type="ORF">GCM10008917_26060</name>
</gene>
<evidence type="ECO:0000313" key="2">
    <source>
        <dbReference type="Proteomes" id="UP001400965"/>
    </source>
</evidence>
<name>A0ABN1M9R1_9FIRM</name>
<dbReference type="Proteomes" id="UP001400965">
    <property type="component" value="Unassembled WGS sequence"/>
</dbReference>
<accession>A0ABN1M9R1</accession>
<evidence type="ECO:0008006" key="3">
    <source>
        <dbReference type="Google" id="ProtNLM"/>
    </source>
</evidence>
<protein>
    <recommendedName>
        <fullName evidence="3">DUF4363 family protein</fullName>
    </recommendedName>
</protein>
<evidence type="ECO:0000313" key="1">
    <source>
        <dbReference type="EMBL" id="GAA0866070.1"/>
    </source>
</evidence>
<dbReference type="Pfam" id="PF14276">
    <property type="entry name" value="DUF4363"/>
    <property type="match status" value="1"/>
</dbReference>
<keyword evidence="2" id="KW-1185">Reference proteome</keyword>
<dbReference type="RefSeq" id="WP_346046747.1">
    <property type="nucleotide sequence ID" value="NZ_BAAACP010000022.1"/>
</dbReference>
<reference evidence="1 2" key="1">
    <citation type="journal article" date="2019" name="Int. J. Syst. Evol. Microbiol.">
        <title>The Global Catalogue of Microorganisms (GCM) 10K type strain sequencing project: providing services to taxonomists for standard genome sequencing and annotation.</title>
        <authorList>
            <consortium name="The Broad Institute Genomics Platform"/>
            <consortium name="The Broad Institute Genome Sequencing Center for Infectious Disease"/>
            <person name="Wu L."/>
            <person name="Ma J."/>
        </authorList>
    </citation>
    <scope>NUCLEOTIDE SEQUENCE [LARGE SCALE GENOMIC DNA]</scope>
    <source>
        <strain evidence="1 2">JCM 6486</strain>
    </source>
</reference>
<proteinExistence type="predicted"/>
<dbReference type="EMBL" id="BAAACP010000022">
    <property type="protein sequence ID" value="GAA0866070.1"/>
    <property type="molecule type" value="Genomic_DNA"/>
</dbReference>
<organism evidence="1 2">
    <name type="scientific">Paraclostridium tenue</name>
    <dbReference type="NCBI Taxonomy" id="1737"/>
    <lineage>
        <taxon>Bacteria</taxon>
        <taxon>Bacillati</taxon>
        <taxon>Bacillota</taxon>
        <taxon>Clostridia</taxon>
        <taxon>Peptostreptococcales</taxon>
        <taxon>Peptostreptococcaceae</taxon>
        <taxon>Paraclostridium</taxon>
    </lineage>
</organism>
<comment type="caution">
    <text evidence="1">The sequence shown here is derived from an EMBL/GenBank/DDBJ whole genome shotgun (WGS) entry which is preliminary data.</text>
</comment>